<dbReference type="InterPro" id="IPR013324">
    <property type="entry name" value="RNA_pol_sigma_r3/r4-like"/>
</dbReference>
<evidence type="ECO:0000313" key="3">
    <source>
        <dbReference type="EMBL" id="GAA1563499.1"/>
    </source>
</evidence>
<dbReference type="Pfam" id="PF04545">
    <property type="entry name" value="Sigma70_r4"/>
    <property type="match status" value="1"/>
</dbReference>
<dbReference type="EMBL" id="BAAALY010000028">
    <property type="protein sequence ID" value="GAA1563499.1"/>
    <property type="molecule type" value="Genomic_DNA"/>
</dbReference>
<dbReference type="SUPFAM" id="SSF88659">
    <property type="entry name" value="Sigma3 and sigma4 domains of RNA polymerase sigma factors"/>
    <property type="match status" value="1"/>
</dbReference>
<feature type="region of interest" description="Disordered" evidence="1">
    <location>
        <begin position="42"/>
        <end position="80"/>
    </location>
</feature>
<organism evidence="3 4">
    <name type="scientific">Brevibacterium picturae</name>
    <dbReference type="NCBI Taxonomy" id="260553"/>
    <lineage>
        <taxon>Bacteria</taxon>
        <taxon>Bacillati</taxon>
        <taxon>Actinomycetota</taxon>
        <taxon>Actinomycetes</taxon>
        <taxon>Micrococcales</taxon>
        <taxon>Brevibacteriaceae</taxon>
        <taxon>Brevibacterium</taxon>
    </lineage>
</organism>
<feature type="compositionally biased region" description="Basic and acidic residues" evidence="1">
    <location>
        <begin position="12"/>
        <end position="21"/>
    </location>
</feature>
<evidence type="ECO:0000313" key="4">
    <source>
        <dbReference type="Proteomes" id="UP001501791"/>
    </source>
</evidence>
<dbReference type="InterPro" id="IPR007630">
    <property type="entry name" value="RNA_pol_sigma70_r4"/>
</dbReference>
<sequence>MAKGHKLPPRTPENDTRARLRLEREKSVLELRRKGKTYEEIGEKLGMSTNAARNLGWRAKHRPEHQNRLERAKARRKPST</sequence>
<dbReference type="Gene3D" id="1.10.10.10">
    <property type="entry name" value="Winged helix-like DNA-binding domain superfamily/Winged helix DNA-binding domain"/>
    <property type="match status" value="1"/>
</dbReference>
<proteinExistence type="predicted"/>
<dbReference type="InterPro" id="IPR036388">
    <property type="entry name" value="WH-like_DNA-bd_sf"/>
</dbReference>
<dbReference type="Proteomes" id="UP001501791">
    <property type="component" value="Unassembled WGS sequence"/>
</dbReference>
<dbReference type="RefSeq" id="WP_346037440.1">
    <property type="nucleotide sequence ID" value="NZ_BAAALY010000028.1"/>
</dbReference>
<comment type="caution">
    <text evidence="3">The sequence shown here is derived from an EMBL/GenBank/DDBJ whole genome shotgun (WGS) entry which is preliminary data.</text>
</comment>
<protein>
    <recommendedName>
        <fullName evidence="2">RNA polymerase sigma-70 region 4 domain-containing protein</fullName>
    </recommendedName>
</protein>
<reference evidence="4" key="1">
    <citation type="journal article" date="2019" name="Int. J. Syst. Evol. Microbiol.">
        <title>The Global Catalogue of Microorganisms (GCM) 10K type strain sequencing project: providing services to taxonomists for standard genome sequencing and annotation.</title>
        <authorList>
            <consortium name="The Broad Institute Genomics Platform"/>
            <consortium name="The Broad Institute Genome Sequencing Center for Infectious Disease"/>
            <person name="Wu L."/>
            <person name="Ma J."/>
        </authorList>
    </citation>
    <scope>NUCLEOTIDE SEQUENCE [LARGE SCALE GENOMIC DNA]</scope>
    <source>
        <strain evidence="4">JCM 13319</strain>
    </source>
</reference>
<name>A0ABP4NNT8_9MICO</name>
<feature type="domain" description="RNA polymerase sigma-70 region 4" evidence="2">
    <location>
        <begin position="23"/>
        <end position="55"/>
    </location>
</feature>
<evidence type="ECO:0000259" key="2">
    <source>
        <dbReference type="Pfam" id="PF04545"/>
    </source>
</evidence>
<gene>
    <name evidence="3" type="ORF">GCM10009691_41310</name>
</gene>
<keyword evidence="4" id="KW-1185">Reference proteome</keyword>
<accession>A0ABP4NNT8</accession>
<evidence type="ECO:0000256" key="1">
    <source>
        <dbReference type="SAM" id="MobiDB-lite"/>
    </source>
</evidence>
<feature type="region of interest" description="Disordered" evidence="1">
    <location>
        <begin position="1"/>
        <end position="21"/>
    </location>
</feature>